<reference evidence="2" key="2">
    <citation type="submission" date="2018-10" db="UniProtKB">
        <authorList>
            <consortium name="EnsemblPlants"/>
        </authorList>
    </citation>
    <scope>IDENTIFICATION</scope>
</reference>
<evidence type="ECO:0000313" key="3">
    <source>
        <dbReference type="Proteomes" id="UP000019116"/>
    </source>
</evidence>
<dbReference type="OrthoDB" id="1914452at2759"/>
<keyword evidence="3" id="KW-1185">Reference proteome</keyword>
<reference evidence="2" key="1">
    <citation type="submission" date="2018-08" db="EMBL/GenBank/DDBJ databases">
        <authorList>
            <person name="Rossello M."/>
        </authorList>
    </citation>
    <scope>NUCLEOTIDE SEQUENCE [LARGE SCALE GENOMIC DNA]</scope>
    <source>
        <strain evidence="2">cv. Chinese Spring</strain>
    </source>
</reference>
<dbReference type="STRING" id="4565.A0A3B6PPR1"/>
<accession>A0A3B6PPR1</accession>
<evidence type="ECO:0000313" key="2">
    <source>
        <dbReference type="EnsemblPlants" id="TraesCS6B02G272100.1"/>
    </source>
</evidence>
<feature type="region of interest" description="Disordered" evidence="1">
    <location>
        <begin position="34"/>
        <end position="60"/>
    </location>
</feature>
<dbReference type="Gramene" id="TraesCS6B02G272100.1">
    <property type="protein sequence ID" value="TraesCS6B02G272100.1"/>
    <property type="gene ID" value="TraesCS6B02G272100"/>
</dbReference>
<feature type="compositionally biased region" description="Low complexity" evidence="1">
    <location>
        <begin position="43"/>
        <end position="53"/>
    </location>
</feature>
<name>A0A3B6PPR1_WHEAT</name>
<evidence type="ECO:0000256" key="1">
    <source>
        <dbReference type="SAM" id="MobiDB-lite"/>
    </source>
</evidence>
<dbReference type="Proteomes" id="UP000019116">
    <property type="component" value="Chromosome 6B"/>
</dbReference>
<dbReference type="EnsemblPlants" id="TraesCS6B02G272100.1">
    <property type="protein sequence ID" value="TraesCS6B02G272100.1"/>
    <property type="gene ID" value="TraesCS6B02G272100"/>
</dbReference>
<proteinExistence type="predicted"/>
<organism evidence="2">
    <name type="scientific">Triticum aestivum</name>
    <name type="common">Wheat</name>
    <dbReference type="NCBI Taxonomy" id="4565"/>
    <lineage>
        <taxon>Eukaryota</taxon>
        <taxon>Viridiplantae</taxon>
        <taxon>Streptophyta</taxon>
        <taxon>Embryophyta</taxon>
        <taxon>Tracheophyta</taxon>
        <taxon>Spermatophyta</taxon>
        <taxon>Magnoliopsida</taxon>
        <taxon>Liliopsida</taxon>
        <taxon>Poales</taxon>
        <taxon>Poaceae</taxon>
        <taxon>BOP clade</taxon>
        <taxon>Pooideae</taxon>
        <taxon>Triticodae</taxon>
        <taxon>Triticeae</taxon>
        <taxon>Triticinae</taxon>
        <taxon>Triticum</taxon>
    </lineage>
</organism>
<sequence>MSVGDTVTKHLHPYLTRDSPASLPHASPALVPCASPSLTRTTSPRAPRSLASPAPSPRARRQCSFPLISLSAYLKMGFSPSGSPILRGGARSAKLLLVVACPELLLPESGSCTVDVLLELGPLVGFCYKREEAMSAKYLQALERRGDWRCTGVDCVCLILSRNVPFGLPISHTLAICFPKVCKSLSVQLMCRDTATQIPAPRKLPSGSLST</sequence>
<dbReference type="AlphaFoldDB" id="A0A3B6PPR1"/>
<dbReference type="PaxDb" id="4565-Traes_6BL_0121F206B.1"/>
<dbReference type="Gramene" id="TraesCS6B03G0791700.1">
    <property type="protein sequence ID" value="TraesCS6B03G0791700.1.CDS"/>
    <property type="gene ID" value="TraesCS6B03G0791700"/>
</dbReference>
<protein>
    <submittedName>
        <fullName evidence="2">Uncharacterized protein</fullName>
    </submittedName>
</protein>